<feature type="region of interest" description="Disordered" evidence="1">
    <location>
        <begin position="63"/>
        <end position="86"/>
    </location>
</feature>
<dbReference type="EMBL" id="KB445814">
    <property type="protein sequence ID" value="EMD31970.1"/>
    <property type="molecule type" value="Genomic_DNA"/>
</dbReference>
<dbReference type="HOGENOM" id="CLU_715718_0_0_1"/>
<dbReference type="Proteomes" id="UP000016930">
    <property type="component" value="Unassembled WGS sequence"/>
</dbReference>
<evidence type="ECO:0000313" key="2">
    <source>
        <dbReference type="EMBL" id="EMD31970.1"/>
    </source>
</evidence>
<evidence type="ECO:0000313" key="3">
    <source>
        <dbReference type="Proteomes" id="UP000016930"/>
    </source>
</evidence>
<sequence>MQTRTHVRKRVSGASTRAAAPLVDLVCVWACSGSLLLRAHTAHTTTLFLAHDVVPAARTTTRCSRSSYPPQLSTSFSPSAWPETAPGTQQHVYEQTRSVTMSNWSEAGGSTKLYYSVRYGEVIIQESELLTPSLALSGPYRRLPPESDEDHRRGRLAPSCPVRILCSSTHGVLPFSPPLPHFRASTVPVPRLLIPYVPRWYCRTRRAARTTSQTSHFEGSHREQLVTSLEYTRALSSSVGGEEGPGMYQAPMSASAPSVMRRLPTRCIMTPRMTRPVLFLWSFNSRDMYMVRSPRIPAHVADLTVTCVRFMPHFFSLLGVSPGPGSYFPVSTLATRHLRMRMPGGPSTLLPRPTPLPLPPHATLNFQLLASPPPPRVELTNGFYPS</sequence>
<gene>
    <name evidence="2" type="ORF">CERSUDRAFT_99945</name>
</gene>
<keyword evidence="3" id="KW-1185">Reference proteome</keyword>
<accession>M2QIR1</accession>
<organism evidence="2 3">
    <name type="scientific">Ceriporiopsis subvermispora (strain B)</name>
    <name type="common">White-rot fungus</name>
    <name type="synonym">Gelatoporia subvermispora</name>
    <dbReference type="NCBI Taxonomy" id="914234"/>
    <lineage>
        <taxon>Eukaryota</taxon>
        <taxon>Fungi</taxon>
        <taxon>Dikarya</taxon>
        <taxon>Basidiomycota</taxon>
        <taxon>Agaricomycotina</taxon>
        <taxon>Agaricomycetes</taxon>
        <taxon>Polyporales</taxon>
        <taxon>Gelatoporiaceae</taxon>
        <taxon>Gelatoporia</taxon>
    </lineage>
</organism>
<feature type="compositionally biased region" description="Polar residues" evidence="1">
    <location>
        <begin position="63"/>
        <end position="78"/>
    </location>
</feature>
<name>M2QIR1_CERS8</name>
<reference evidence="2 3" key="1">
    <citation type="journal article" date="2012" name="Proc. Natl. Acad. Sci. U.S.A.">
        <title>Comparative genomics of Ceriporiopsis subvermispora and Phanerochaete chrysosporium provide insight into selective ligninolysis.</title>
        <authorList>
            <person name="Fernandez-Fueyo E."/>
            <person name="Ruiz-Duenas F.J."/>
            <person name="Ferreira P."/>
            <person name="Floudas D."/>
            <person name="Hibbett D.S."/>
            <person name="Canessa P."/>
            <person name="Larrondo L.F."/>
            <person name="James T.Y."/>
            <person name="Seelenfreund D."/>
            <person name="Lobos S."/>
            <person name="Polanco R."/>
            <person name="Tello M."/>
            <person name="Honda Y."/>
            <person name="Watanabe T."/>
            <person name="Watanabe T."/>
            <person name="Ryu J.S."/>
            <person name="Kubicek C.P."/>
            <person name="Schmoll M."/>
            <person name="Gaskell J."/>
            <person name="Hammel K.E."/>
            <person name="St John F.J."/>
            <person name="Vanden Wymelenberg A."/>
            <person name="Sabat G."/>
            <person name="Splinter BonDurant S."/>
            <person name="Syed K."/>
            <person name="Yadav J.S."/>
            <person name="Doddapaneni H."/>
            <person name="Subramanian V."/>
            <person name="Lavin J.L."/>
            <person name="Oguiza J.A."/>
            <person name="Perez G."/>
            <person name="Pisabarro A.G."/>
            <person name="Ramirez L."/>
            <person name="Santoyo F."/>
            <person name="Master E."/>
            <person name="Coutinho P.M."/>
            <person name="Henrissat B."/>
            <person name="Lombard V."/>
            <person name="Magnuson J.K."/>
            <person name="Kuees U."/>
            <person name="Hori C."/>
            <person name="Igarashi K."/>
            <person name="Samejima M."/>
            <person name="Held B.W."/>
            <person name="Barry K.W."/>
            <person name="LaButti K.M."/>
            <person name="Lapidus A."/>
            <person name="Lindquist E.A."/>
            <person name="Lucas S.M."/>
            <person name="Riley R."/>
            <person name="Salamov A.A."/>
            <person name="Hoffmeister D."/>
            <person name="Schwenk D."/>
            <person name="Hadar Y."/>
            <person name="Yarden O."/>
            <person name="de Vries R.P."/>
            <person name="Wiebenga A."/>
            <person name="Stenlid J."/>
            <person name="Eastwood D."/>
            <person name="Grigoriev I.V."/>
            <person name="Berka R.M."/>
            <person name="Blanchette R.A."/>
            <person name="Kersten P."/>
            <person name="Martinez A.T."/>
            <person name="Vicuna R."/>
            <person name="Cullen D."/>
        </authorList>
    </citation>
    <scope>NUCLEOTIDE SEQUENCE [LARGE SCALE GENOMIC DNA]</scope>
    <source>
        <strain evidence="2 3">B</strain>
    </source>
</reference>
<dbReference type="AlphaFoldDB" id="M2QIR1"/>
<evidence type="ECO:0000256" key="1">
    <source>
        <dbReference type="SAM" id="MobiDB-lite"/>
    </source>
</evidence>
<proteinExistence type="predicted"/>
<protein>
    <submittedName>
        <fullName evidence="2">Uncharacterized protein</fullName>
    </submittedName>
</protein>